<feature type="transmembrane region" description="Helical" evidence="7">
    <location>
        <begin position="61"/>
        <end position="79"/>
    </location>
</feature>
<dbReference type="SUPFAM" id="SSF103473">
    <property type="entry name" value="MFS general substrate transporter"/>
    <property type="match status" value="1"/>
</dbReference>
<feature type="transmembrane region" description="Helical" evidence="7">
    <location>
        <begin position="268"/>
        <end position="292"/>
    </location>
</feature>
<evidence type="ECO:0000256" key="5">
    <source>
        <dbReference type="ARBA" id="ARBA00022989"/>
    </source>
</evidence>
<comment type="similarity">
    <text evidence="2">Belongs to the major facilitator superfamily.</text>
</comment>
<dbReference type="GO" id="GO:0016020">
    <property type="term" value="C:membrane"/>
    <property type="evidence" value="ECO:0007669"/>
    <property type="project" value="UniProtKB-SubCell"/>
</dbReference>
<dbReference type="GO" id="GO:0022857">
    <property type="term" value="F:transmembrane transporter activity"/>
    <property type="evidence" value="ECO:0007669"/>
    <property type="project" value="InterPro"/>
</dbReference>
<feature type="transmembrane region" description="Helical" evidence="7">
    <location>
        <begin position="236"/>
        <end position="256"/>
    </location>
</feature>
<evidence type="ECO:0000256" key="3">
    <source>
        <dbReference type="ARBA" id="ARBA00022448"/>
    </source>
</evidence>
<evidence type="ECO:0000256" key="6">
    <source>
        <dbReference type="ARBA" id="ARBA00023136"/>
    </source>
</evidence>
<evidence type="ECO:0000256" key="7">
    <source>
        <dbReference type="SAM" id="Phobius"/>
    </source>
</evidence>
<feature type="transmembrane region" description="Helical" evidence="7">
    <location>
        <begin position="181"/>
        <end position="199"/>
    </location>
</feature>
<feature type="transmembrane region" description="Helical" evidence="7">
    <location>
        <begin position="299"/>
        <end position="320"/>
    </location>
</feature>
<organism evidence="8 9">
    <name type="scientific">Rhodobacter capsulatus</name>
    <name type="common">Rhodopseudomonas capsulata</name>
    <dbReference type="NCBI Taxonomy" id="1061"/>
    <lineage>
        <taxon>Bacteria</taxon>
        <taxon>Pseudomonadati</taxon>
        <taxon>Pseudomonadota</taxon>
        <taxon>Alphaproteobacteria</taxon>
        <taxon>Rhodobacterales</taxon>
        <taxon>Rhodobacter group</taxon>
        <taxon>Rhodobacter</taxon>
    </lineage>
</organism>
<feature type="transmembrane region" description="Helical" evidence="7">
    <location>
        <begin position="152"/>
        <end position="175"/>
    </location>
</feature>
<dbReference type="OrthoDB" id="9787815at2"/>
<evidence type="ECO:0000256" key="4">
    <source>
        <dbReference type="ARBA" id="ARBA00022692"/>
    </source>
</evidence>
<name>A0A1G7RLK7_RHOCA</name>
<evidence type="ECO:0000256" key="1">
    <source>
        <dbReference type="ARBA" id="ARBA00004141"/>
    </source>
</evidence>
<comment type="subcellular location">
    <subcellularLocation>
        <location evidence="1">Membrane</location>
        <topology evidence="1">Multi-pass membrane protein</topology>
    </subcellularLocation>
</comment>
<keyword evidence="6 7" id="KW-0472">Membrane</keyword>
<dbReference type="InterPro" id="IPR004752">
    <property type="entry name" value="AmpG_permease/AT-1"/>
</dbReference>
<dbReference type="RefSeq" id="WP_074556043.1">
    <property type="nucleotide sequence ID" value="NZ_CP119563.1"/>
</dbReference>
<reference evidence="8 9" key="1">
    <citation type="submission" date="2016-10" db="EMBL/GenBank/DDBJ databases">
        <authorList>
            <person name="de Groot N.N."/>
        </authorList>
    </citation>
    <scope>NUCLEOTIDE SEQUENCE [LARGE SCALE GENOMIC DNA]</scope>
    <source>
        <strain evidence="9">DSM 938 / 37b4</strain>
    </source>
</reference>
<feature type="transmembrane region" description="Helical" evidence="7">
    <location>
        <begin position="91"/>
        <end position="110"/>
    </location>
</feature>
<feature type="transmembrane region" description="Helical" evidence="7">
    <location>
        <begin position="326"/>
        <end position="343"/>
    </location>
</feature>
<dbReference type="EMBL" id="FNAY01000031">
    <property type="protein sequence ID" value="SDG11668.1"/>
    <property type="molecule type" value="Genomic_DNA"/>
</dbReference>
<feature type="transmembrane region" description="Helical" evidence="7">
    <location>
        <begin position="20"/>
        <end position="41"/>
    </location>
</feature>
<accession>A0A1G7RLK7</accession>
<dbReference type="InterPro" id="IPR036259">
    <property type="entry name" value="MFS_trans_sf"/>
</dbReference>
<dbReference type="Pfam" id="PF07690">
    <property type="entry name" value="MFS_1"/>
    <property type="match status" value="1"/>
</dbReference>
<dbReference type="InterPro" id="IPR011701">
    <property type="entry name" value="MFS"/>
</dbReference>
<protein>
    <submittedName>
        <fullName evidence="8">MFS transporter, PAT family, beta-lactamase induction signal transducer AmpG</fullName>
    </submittedName>
</protein>
<dbReference type="PANTHER" id="PTHR12778:SF10">
    <property type="entry name" value="MAJOR FACILITATOR SUPERFAMILY DOMAIN-CONTAINING PROTEIN 3"/>
    <property type="match status" value="1"/>
</dbReference>
<evidence type="ECO:0000313" key="9">
    <source>
        <dbReference type="Proteomes" id="UP000183812"/>
    </source>
</evidence>
<sequence length="421" mass="43153">MSAAIQDAPARQGAGRWRILTGVFAFMLASSVPMSFFYYVFPPMLRASGHSAELVSALTLVYLPYVLRGLWAFAIARALGGRAQAWRRATLALSVLAAAGVLALLPLDPARQPGPIMAVAAVLFLVLASGMTTLDGYVLATLGEQGRAAVPGWGAAGMALGGILVGVASWLGWIGGAWGQGIWLLAAMTLAPALAVAILPPQAAAEPADPATPPRPRPPLRGLWRAVWQDPALPRLVLVSLLAHGAIGLVSGYLPVLEVDAGLQIGEIGLFSAVAANGLGMAGAVIGGAIVARIGGWKSLSLVTMLLALCLGVAAALHGLIWGRGFAVALTAVTMLAGYIYYVPYRALCLQSSRGDHAVTQAAWLSSCDMVVSILAMSVAGTLAARLGLVPFLVLCTLAASGAALVALRQALPARAALAPN</sequence>
<feature type="transmembrane region" description="Helical" evidence="7">
    <location>
        <begin position="363"/>
        <end position="383"/>
    </location>
</feature>
<keyword evidence="4 7" id="KW-0812">Transmembrane</keyword>
<gene>
    <name evidence="8" type="ORF">SAMN04244550_03442</name>
</gene>
<evidence type="ECO:0000313" key="8">
    <source>
        <dbReference type="EMBL" id="SDG11668.1"/>
    </source>
</evidence>
<dbReference type="PANTHER" id="PTHR12778">
    <property type="entry name" value="SOLUTE CARRIER FAMILY 33 ACETYL-COA TRANSPORTER -RELATED"/>
    <property type="match status" value="1"/>
</dbReference>
<evidence type="ECO:0000256" key="2">
    <source>
        <dbReference type="ARBA" id="ARBA00008335"/>
    </source>
</evidence>
<feature type="transmembrane region" description="Helical" evidence="7">
    <location>
        <begin position="389"/>
        <end position="408"/>
    </location>
</feature>
<dbReference type="Gene3D" id="1.20.1250.20">
    <property type="entry name" value="MFS general substrate transporter like domains"/>
    <property type="match status" value="1"/>
</dbReference>
<keyword evidence="3" id="KW-0813">Transport</keyword>
<keyword evidence="5 7" id="KW-1133">Transmembrane helix</keyword>
<dbReference type="Proteomes" id="UP000183812">
    <property type="component" value="Unassembled WGS sequence"/>
</dbReference>
<feature type="transmembrane region" description="Helical" evidence="7">
    <location>
        <begin position="116"/>
        <end position="140"/>
    </location>
</feature>
<dbReference type="AlphaFoldDB" id="A0A1G7RLK7"/>
<proteinExistence type="inferred from homology"/>